<dbReference type="AlphaFoldDB" id="A0A0L7QJW0"/>
<feature type="compositionally biased region" description="Basic residues" evidence="1">
    <location>
        <begin position="323"/>
        <end position="354"/>
    </location>
</feature>
<feature type="compositionally biased region" description="Basic and acidic residues" evidence="1">
    <location>
        <begin position="639"/>
        <end position="650"/>
    </location>
</feature>
<evidence type="ECO:0000256" key="1">
    <source>
        <dbReference type="SAM" id="MobiDB-lite"/>
    </source>
</evidence>
<dbReference type="OrthoDB" id="7699082at2759"/>
<keyword evidence="3" id="KW-1185">Reference proteome</keyword>
<feature type="region of interest" description="Disordered" evidence="1">
    <location>
        <begin position="161"/>
        <end position="225"/>
    </location>
</feature>
<dbReference type="Proteomes" id="UP000053825">
    <property type="component" value="Unassembled WGS sequence"/>
</dbReference>
<feature type="compositionally biased region" description="Basic residues" evidence="1">
    <location>
        <begin position="504"/>
        <end position="514"/>
    </location>
</feature>
<accession>A0A0L7QJW0</accession>
<feature type="compositionally biased region" description="Polar residues" evidence="1">
    <location>
        <begin position="195"/>
        <end position="208"/>
    </location>
</feature>
<feature type="region of interest" description="Disordered" evidence="1">
    <location>
        <begin position="632"/>
        <end position="653"/>
    </location>
</feature>
<feature type="compositionally biased region" description="Acidic residues" evidence="1">
    <location>
        <begin position="216"/>
        <end position="225"/>
    </location>
</feature>
<proteinExistence type="predicted"/>
<feature type="region of interest" description="Disordered" evidence="1">
    <location>
        <begin position="712"/>
        <end position="732"/>
    </location>
</feature>
<reference evidence="2 3" key="1">
    <citation type="submission" date="2015-07" db="EMBL/GenBank/DDBJ databases">
        <title>The genome of Habropoda laboriosa.</title>
        <authorList>
            <person name="Pan H."/>
            <person name="Kapheim K."/>
        </authorList>
    </citation>
    <scope>NUCLEOTIDE SEQUENCE [LARGE SCALE GENOMIC DNA]</scope>
    <source>
        <strain evidence="2">0110345459</strain>
    </source>
</reference>
<feature type="compositionally biased region" description="Basic and acidic residues" evidence="1">
    <location>
        <begin position="245"/>
        <end position="279"/>
    </location>
</feature>
<feature type="compositionally biased region" description="Low complexity" evidence="1">
    <location>
        <begin position="370"/>
        <end position="390"/>
    </location>
</feature>
<dbReference type="STRING" id="597456.A0A0L7QJW0"/>
<evidence type="ECO:0000313" key="2">
    <source>
        <dbReference type="EMBL" id="KOC58874.1"/>
    </source>
</evidence>
<feature type="compositionally biased region" description="Low complexity" evidence="1">
    <location>
        <begin position="416"/>
        <end position="432"/>
    </location>
</feature>
<sequence>MQLLDLSVTGENYRFFYNCNLDKMDYRQKVSTNTLHTKNDDEDDEDLEALRLAALQSLRTKDTVHNKKQPQSQVQKIIPDLTQTCHPSYKGQRPLRRGYFHNRIQQRQNGNLYYQSPRNPNLIAIVPVDERSVLQQTELACSVEKAAPSIESYSTEVTKFHRFKDNGSGSDEEDNKEQKNTVTKTETVEKGADMKTSSTIVENQMETTENSKKTEEDQDGINDDDDDILLMADLEEEDSLERLMDEMEREINVDKPSERKEKKSNRKENREPIKKDEAGKNVSQKNRTEESNIRKESYSPAPAAIILKNERQSTSPHAISRISQKRRSLSPRSRSRKKSPRRSPRRSPIKHSKKSQREITRYRSPRKSPIRYSPRSRSPKLSSRSRSPRLSPRRSPNKSPIRRSPIKRLSPRGRSPKLSPHSRSPRPLRSPKASLTKSPRLARSRSPKFSPVRLSPQSRSPLRLRSPKLSPRRMSPSRRLSPKSKSPGLSPRRGSSRLMSPKISPRRMSPRSRSPRLSPRRSPWSSPRNSPRLSPRRKRSPRWSPKELSRKHGPRSITPDGTDSPLYTKEPSPVIKSRISPETNRVKTKQKEENLEKTVIIEKETVDIINDPVLEARRRKFESTRPIDPINANKKIKLSKKENTSKKVDSLEGGEVQSGNVRKINKITEDYDIQETDLCLDTHYEFDDFEESMENTSPIAITSSVNSCVDLETQKTEKEKSSKKKKKRDKELYQVGKLKNELPLSERIGKDKKCKKRKDVTSDGSSEDMDAIFEDLVVDKESDLRTELSRRRAERLNRTVPIQSARLVQSAFKGVVNEVVKSNAKVNQRHLVKADEKNESTIDSKVPVRFRLGLNKQLQDNRESKVSRKVSKRQGRKVKHKTNLVVTNTEHIL</sequence>
<feature type="region of interest" description="Disordered" evidence="1">
    <location>
        <begin position="245"/>
        <end position="591"/>
    </location>
</feature>
<dbReference type="EMBL" id="KQ415041">
    <property type="protein sequence ID" value="KOC58874.1"/>
    <property type="molecule type" value="Genomic_DNA"/>
</dbReference>
<organism evidence="2 3">
    <name type="scientific">Habropoda laboriosa</name>
    <dbReference type="NCBI Taxonomy" id="597456"/>
    <lineage>
        <taxon>Eukaryota</taxon>
        <taxon>Metazoa</taxon>
        <taxon>Ecdysozoa</taxon>
        <taxon>Arthropoda</taxon>
        <taxon>Hexapoda</taxon>
        <taxon>Insecta</taxon>
        <taxon>Pterygota</taxon>
        <taxon>Neoptera</taxon>
        <taxon>Endopterygota</taxon>
        <taxon>Hymenoptera</taxon>
        <taxon>Apocrita</taxon>
        <taxon>Aculeata</taxon>
        <taxon>Apoidea</taxon>
        <taxon>Anthophila</taxon>
        <taxon>Apidae</taxon>
        <taxon>Habropoda</taxon>
    </lineage>
</organism>
<feature type="compositionally biased region" description="Basic residues" evidence="1">
    <location>
        <begin position="391"/>
        <end position="415"/>
    </location>
</feature>
<feature type="compositionally biased region" description="Low complexity" evidence="1">
    <location>
        <begin position="515"/>
        <end position="533"/>
    </location>
</feature>
<gene>
    <name evidence="2" type="ORF">WH47_01398</name>
</gene>
<feature type="compositionally biased region" description="Basic and acidic residues" evidence="1">
    <location>
        <begin position="286"/>
        <end position="297"/>
    </location>
</feature>
<protein>
    <submittedName>
        <fullName evidence="2">Uncharacterized protein</fullName>
    </submittedName>
</protein>
<evidence type="ECO:0000313" key="3">
    <source>
        <dbReference type="Proteomes" id="UP000053825"/>
    </source>
</evidence>
<feature type="compositionally biased region" description="Low complexity" evidence="1">
    <location>
        <begin position="450"/>
        <end position="503"/>
    </location>
</feature>
<name>A0A0L7QJW0_9HYME</name>